<reference evidence="2 3" key="1">
    <citation type="submission" date="2014-04" db="EMBL/GenBank/DDBJ databases">
        <authorList>
            <consortium name="DOE Joint Genome Institute"/>
            <person name="Kuo A."/>
            <person name="Tarkka M."/>
            <person name="Buscot F."/>
            <person name="Kohler A."/>
            <person name="Nagy L.G."/>
            <person name="Floudas D."/>
            <person name="Copeland A."/>
            <person name="Barry K.W."/>
            <person name="Cichocki N."/>
            <person name="Veneault-Fourrey C."/>
            <person name="LaButti K."/>
            <person name="Lindquist E.A."/>
            <person name="Lipzen A."/>
            <person name="Lundell T."/>
            <person name="Morin E."/>
            <person name="Murat C."/>
            <person name="Sun H."/>
            <person name="Tunlid A."/>
            <person name="Henrissat B."/>
            <person name="Grigoriev I.V."/>
            <person name="Hibbett D.S."/>
            <person name="Martin F."/>
            <person name="Nordberg H.P."/>
            <person name="Cantor M.N."/>
            <person name="Hua S.X."/>
        </authorList>
    </citation>
    <scope>NUCLEOTIDE SEQUENCE [LARGE SCALE GENOMIC DNA]</scope>
    <source>
        <strain evidence="2 3">F 1598</strain>
    </source>
</reference>
<evidence type="ECO:0008006" key="4">
    <source>
        <dbReference type="Google" id="ProtNLM"/>
    </source>
</evidence>
<gene>
    <name evidence="2" type="ORF">PILCRDRAFT_820484</name>
</gene>
<dbReference type="InterPro" id="IPR016024">
    <property type="entry name" value="ARM-type_fold"/>
</dbReference>
<name>A0A0C3BZ26_PILCF</name>
<dbReference type="EMBL" id="KN832994">
    <property type="protein sequence ID" value="KIM82612.1"/>
    <property type="molecule type" value="Genomic_DNA"/>
</dbReference>
<dbReference type="OrthoDB" id="1668230at2759"/>
<accession>A0A0C3BZ26</accession>
<dbReference type="InParanoid" id="A0A0C3BZ26"/>
<evidence type="ECO:0000256" key="1">
    <source>
        <dbReference type="SAM" id="MobiDB-lite"/>
    </source>
</evidence>
<keyword evidence="3" id="KW-1185">Reference proteome</keyword>
<evidence type="ECO:0000313" key="3">
    <source>
        <dbReference type="Proteomes" id="UP000054166"/>
    </source>
</evidence>
<feature type="compositionally biased region" description="Polar residues" evidence="1">
    <location>
        <begin position="178"/>
        <end position="205"/>
    </location>
</feature>
<dbReference type="AlphaFoldDB" id="A0A0C3BZ26"/>
<feature type="region of interest" description="Disordered" evidence="1">
    <location>
        <begin position="117"/>
        <end position="207"/>
    </location>
</feature>
<reference evidence="3" key="2">
    <citation type="submission" date="2015-01" db="EMBL/GenBank/DDBJ databases">
        <title>Evolutionary Origins and Diversification of the Mycorrhizal Mutualists.</title>
        <authorList>
            <consortium name="DOE Joint Genome Institute"/>
            <consortium name="Mycorrhizal Genomics Consortium"/>
            <person name="Kohler A."/>
            <person name="Kuo A."/>
            <person name="Nagy L.G."/>
            <person name="Floudas D."/>
            <person name="Copeland A."/>
            <person name="Barry K.W."/>
            <person name="Cichocki N."/>
            <person name="Veneault-Fourrey C."/>
            <person name="LaButti K."/>
            <person name="Lindquist E.A."/>
            <person name="Lipzen A."/>
            <person name="Lundell T."/>
            <person name="Morin E."/>
            <person name="Murat C."/>
            <person name="Riley R."/>
            <person name="Ohm R."/>
            <person name="Sun H."/>
            <person name="Tunlid A."/>
            <person name="Henrissat B."/>
            <person name="Grigoriev I.V."/>
            <person name="Hibbett D.S."/>
            <person name="Martin F."/>
        </authorList>
    </citation>
    <scope>NUCLEOTIDE SEQUENCE [LARGE SCALE GENOMIC DNA]</scope>
    <source>
        <strain evidence="3">F 1598</strain>
    </source>
</reference>
<dbReference type="SUPFAM" id="SSF48371">
    <property type="entry name" value="ARM repeat"/>
    <property type="match status" value="1"/>
</dbReference>
<dbReference type="Gene3D" id="1.10.510.10">
    <property type="entry name" value="Transferase(Phosphotransferase) domain 1"/>
    <property type="match status" value="1"/>
</dbReference>
<dbReference type="SUPFAM" id="SSF56112">
    <property type="entry name" value="Protein kinase-like (PK-like)"/>
    <property type="match status" value="1"/>
</dbReference>
<evidence type="ECO:0000313" key="2">
    <source>
        <dbReference type="EMBL" id="KIM82612.1"/>
    </source>
</evidence>
<dbReference type="InterPro" id="IPR011989">
    <property type="entry name" value="ARM-like"/>
</dbReference>
<feature type="compositionally biased region" description="Low complexity" evidence="1">
    <location>
        <begin position="291"/>
        <end position="317"/>
    </location>
</feature>
<dbReference type="Proteomes" id="UP000054166">
    <property type="component" value="Unassembled WGS sequence"/>
</dbReference>
<feature type="compositionally biased region" description="Polar residues" evidence="1">
    <location>
        <begin position="156"/>
        <end position="170"/>
    </location>
</feature>
<dbReference type="STRING" id="765440.A0A0C3BZ26"/>
<sequence length="764" mass="81987">MSSYEIFMSSPPWGLLAENHIYQLVVREGDRPDRPERDVGQKRGLTDKIWGIMEVCWHKEAGMRPTFTQIVEFWQMQQGEDTVEILRPVSPSVASSSGHHSNTSEPHNILTSVQAWRSNQSPESPIASPSSSPPAYRLPPAYGDVSPVAPERLNRAFSTPGSVSDGQPRSSDPFARSFTDSPRQLTLPLTPSSMSGDEDSQSLWIPTNSDTNTLTPLTSNLSIYDRHQSTFGFSDLSRMPTISEGGRVYSNPEYQGYGGVQSPPASSTLMRSPTQIQDASWLLQRRFTTQSSGMMSDGHSSTGSGSSRGTLSLSGTRNYSSTHLRSPTLRALTVSSPTGKSNAVLLVGALHAEVTEGRKQDVIDEYLHKAQILAQQSDKEAQKLVTAGIVPTVILLLKVRAVDIVGLELVLATLGVLACDPITANTINRTNTTSTLIEIINSTDSDSIMALTIWCIHRICRNAEVAAGLVKQDLAGALIRKGLKGNLLSSRFSAWCLGILAYTDDLAETLSTLGAVNASVEHLRYITVTSNAEPEDQSAALYVVARLARTTSLSKSLAKAGCVPLIAHHLSISVDPQVLHWSARAIGCLQRPNASDLAKILLDAGAASALARLPRVLPNEAVEPLASFAFAIQRLSVAEWGAGTRKALVDAGVVDSLLSALRTSADVPYPQVHIELALATSFLGDVGGTSIRKEIVRAGGIEILKRVSAAGKPEVAKVCNMAITSITGNIWTRNAASAKTAMSHNWAGGCPEYQPECPLVLTID</sequence>
<organism evidence="2 3">
    <name type="scientific">Piloderma croceum (strain F 1598)</name>
    <dbReference type="NCBI Taxonomy" id="765440"/>
    <lineage>
        <taxon>Eukaryota</taxon>
        <taxon>Fungi</taxon>
        <taxon>Dikarya</taxon>
        <taxon>Basidiomycota</taxon>
        <taxon>Agaricomycotina</taxon>
        <taxon>Agaricomycetes</taxon>
        <taxon>Agaricomycetidae</taxon>
        <taxon>Atheliales</taxon>
        <taxon>Atheliaceae</taxon>
        <taxon>Piloderma</taxon>
    </lineage>
</organism>
<dbReference type="Gene3D" id="1.25.10.10">
    <property type="entry name" value="Leucine-rich Repeat Variant"/>
    <property type="match status" value="2"/>
</dbReference>
<proteinExistence type="predicted"/>
<feature type="compositionally biased region" description="Low complexity" evidence="1">
    <location>
        <begin position="121"/>
        <end position="141"/>
    </location>
</feature>
<dbReference type="HOGENOM" id="CLU_008473_0_0_1"/>
<protein>
    <recommendedName>
        <fullName evidence="4">Serine-threonine/tyrosine-protein kinase catalytic domain-containing protein</fullName>
    </recommendedName>
</protein>
<feature type="region of interest" description="Disordered" evidence="1">
    <location>
        <begin position="291"/>
        <end position="322"/>
    </location>
</feature>
<dbReference type="InterPro" id="IPR011009">
    <property type="entry name" value="Kinase-like_dom_sf"/>
</dbReference>